<evidence type="ECO:0000256" key="9">
    <source>
        <dbReference type="ARBA" id="ARBA00023235"/>
    </source>
</evidence>
<reference evidence="14 15" key="1">
    <citation type="submission" date="2024-01" db="EMBL/GenBank/DDBJ databases">
        <title>Sphingobacterium tenebrionis sp. nov., a novel endophyte isolated from tenebrio molitor intestines.</title>
        <authorList>
            <person name="Zhang C."/>
        </authorList>
    </citation>
    <scope>NUCLEOTIDE SEQUENCE [LARGE SCALE GENOMIC DNA]</scope>
    <source>
        <strain evidence="14 15">PU5-4</strain>
    </source>
</reference>
<evidence type="ECO:0000256" key="5">
    <source>
        <dbReference type="ARBA" id="ARBA00022801"/>
    </source>
</evidence>
<protein>
    <recommendedName>
        <fullName evidence="11 12">Replicative DNA helicase</fullName>
        <ecNumber evidence="11 12">5.6.2.3</ecNumber>
    </recommendedName>
</protein>
<dbReference type="InterPro" id="IPR007694">
    <property type="entry name" value="DNA_helicase_DnaB-like_C"/>
</dbReference>
<dbReference type="GO" id="GO:0016787">
    <property type="term" value="F:hydrolase activity"/>
    <property type="evidence" value="ECO:0007669"/>
    <property type="project" value="UniProtKB-KW"/>
</dbReference>
<dbReference type="RefSeq" id="WP_134776575.1">
    <property type="nucleotide sequence ID" value="NZ_JAYLLN010000010.1"/>
</dbReference>
<name>A0ABU8I4A1_9SPHI</name>
<keyword evidence="7 12" id="KW-0067">ATP-binding</keyword>
<dbReference type="Gene3D" id="1.10.860.10">
    <property type="entry name" value="DNAb Helicase, Chain A"/>
    <property type="match status" value="1"/>
</dbReference>
<evidence type="ECO:0000256" key="4">
    <source>
        <dbReference type="ARBA" id="ARBA00022741"/>
    </source>
</evidence>
<dbReference type="NCBIfam" id="TIGR00665">
    <property type="entry name" value="DnaB"/>
    <property type="match status" value="1"/>
</dbReference>
<dbReference type="Gene3D" id="3.40.50.300">
    <property type="entry name" value="P-loop containing nucleotide triphosphate hydrolases"/>
    <property type="match status" value="1"/>
</dbReference>
<dbReference type="InterPro" id="IPR027417">
    <property type="entry name" value="P-loop_NTPase"/>
</dbReference>
<dbReference type="EC" id="5.6.2.3" evidence="11 12"/>
<feature type="domain" description="SF4 helicase" evidence="13">
    <location>
        <begin position="177"/>
        <end position="447"/>
    </location>
</feature>
<dbReference type="InterPro" id="IPR016136">
    <property type="entry name" value="DNA_helicase_N/primase_C"/>
</dbReference>
<dbReference type="SUPFAM" id="SSF48024">
    <property type="entry name" value="N-terminal domain of DnaB helicase"/>
    <property type="match status" value="1"/>
</dbReference>
<comment type="function">
    <text evidence="12">The main replicative DNA helicase, it participates in initiation and elongation during chromosome replication. Travels ahead of the DNA replisome, separating dsDNA into templates for DNA synthesis. A processive ATP-dependent 5'-3' DNA helicase it has DNA-dependent ATPase activity.</text>
</comment>
<dbReference type="Proteomes" id="UP001363035">
    <property type="component" value="Unassembled WGS sequence"/>
</dbReference>
<keyword evidence="2 12" id="KW-0639">Primosome</keyword>
<evidence type="ECO:0000256" key="6">
    <source>
        <dbReference type="ARBA" id="ARBA00022806"/>
    </source>
</evidence>
<keyword evidence="5 12" id="KW-0378">Hydrolase</keyword>
<dbReference type="GO" id="GO:0003678">
    <property type="term" value="F:DNA helicase activity"/>
    <property type="evidence" value="ECO:0007669"/>
    <property type="project" value="UniProtKB-EC"/>
</dbReference>
<comment type="catalytic activity">
    <reaction evidence="10 12">
        <text>ATP + H2O = ADP + phosphate + H(+)</text>
        <dbReference type="Rhea" id="RHEA:13065"/>
        <dbReference type="ChEBI" id="CHEBI:15377"/>
        <dbReference type="ChEBI" id="CHEBI:15378"/>
        <dbReference type="ChEBI" id="CHEBI:30616"/>
        <dbReference type="ChEBI" id="CHEBI:43474"/>
        <dbReference type="ChEBI" id="CHEBI:456216"/>
        <dbReference type="EC" id="5.6.2.3"/>
    </reaction>
</comment>
<dbReference type="PANTHER" id="PTHR30153:SF2">
    <property type="entry name" value="REPLICATIVE DNA HELICASE"/>
    <property type="match status" value="1"/>
</dbReference>
<evidence type="ECO:0000256" key="8">
    <source>
        <dbReference type="ARBA" id="ARBA00023125"/>
    </source>
</evidence>
<evidence type="ECO:0000259" key="13">
    <source>
        <dbReference type="PROSITE" id="PS51199"/>
    </source>
</evidence>
<evidence type="ECO:0000256" key="7">
    <source>
        <dbReference type="ARBA" id="ARBA00022840"/>
    </source>
</evidence>
<keyword evidence="4 12" id="KW-0547">Nucleotide-binding</keyword>
<dbReference type="InterPro" id="IPR036185">
    <property type="entry name" value="DNA_heli_DnaB-like_N_sf"/>
</dbReference>
<evidence type="ECO:0000256" key="3">
    <source>
        <dbReference type="ARBA" id="ARBA00022705"/>
    </source>
</evidence>
<accession>A0ABU8I4A1</accession>
<dbReference type="Pfam" id="PF00772">
    <property type="entry name" value="DnaB"/>
    <property type="match status" value="1"/>
</dbReference>
<dbReference type="PANTHER" id="PTHR30153">
    <property type="entry name" value="REPLICATIVE DNA HELICASE DNAB"/>
    <property type="match status" value="1"/>
</dbReference>
<keyword evidence="3 12" id="KW-0235">DNA replication</keyword>
<keyword evidence="6 12" id="KW-0347">Helicase</keyword>
<evidence type="ECO:0000313" key="14">
    <source>
        <dbReference type="EMBL" id="MEI5984433.1"/>
    </source>
</evidence>
<sequence>MIKETLQALVIEEIVLGSLFERQALENVIDKISIDAFTTPVNQSIFRAIRTLYTSSLGVDLASVSNQIEKNGDKKLFGNDSIPFRLTGLLDRIVNTINIEQHIHILKEFQIKRESIKSANQLIRDCYDPTKDVFEVIGAFRTNNDHLLHEALTKPETSQLEAVNEAFKQIEENALKAKNGLTGIPSLIDDLDSITGGWQNTDLIVLAARSAMGKTSLALTLTNNAAVSGYSVAFFSLEMAKNQILSKLFSINSQVPFENIRKGKMTSEDWSQLNFCMDDISQLPIVWDDAKMGITELIAKAKRIKRKYDTKLFVIDYLQHISSVAHSNTITRDREIGQWTQALKNLAKELNVPIIVLSQLSRNVENRADKRPMLSDLRESGSIEQDADMVLFLYRPEYYKIETDILGNSTDGRAEIIIAKHRNGRCDTVSAIFDKNTTGFTSITEEFYNNI</sequence>
<dbReference type="CDD" id="cd00984">
    <property type="entry name" value="DnaB_C"/>
    <property type="match status" value="1"/>
</dbReference>
<evidence type="ECO:0000256" key="2">
    <source>
        <dbReference type="ARBA" id="ARBA00022515"/>
    </source>
</evidence>
<evidence type="ECO:0000313" key="15">
    <source>
        <dbReference type="Proteomes" id="UP001363035"/>
    </source>
</evidence>
<organism evidence="14 15">
    <name type="scientific">Sphingobacterium tenebrionis</name>
    <dbReference type="NCBI Taxonomy" id="3111775"/>
    <lineage>
        <taxon>Bacteria</taxon>
        <taxon>Pseudomonadati</taxon>
        <taxon>Bacteroidota</taxon>
        <taxon>Sphingobacteriia</taxon>
        <taxon>Sphingobacteriales</taxon>
        <taxon>Sphingobacteriaceae</taxon>
        <taxon>Sphingobacterium</taxon>
    </lineage>
</organism>
<dbReference type="Pfam" id="PF03796">
    <property type="entry name" value="DnaB_C"/>
    <property type="match status" value="1"/>
</dbReference>
<dbReference type="InterPro" id="IPR007692">
    <property type="entry name" value="DNA_helicase_DnaB"/>
</dbReference>
<keyword evidence="15" id="KW-1185">Reference proteome</keyword>
<evidence type="ECO:0000256" key="10">
    <source>
        <dbReference type="ARBA" id="ARBA00048954"/>
    </source>
</evidence>
<dbReference type="InterPro" id="IPR007693">
    <property type="entry name" value="DNA_helicase_DnaB-like_N"/>
</dbReference>
<comment type="caution">
    <text evidence="14">The sequence shown here is derived from an EMBL/GenBank/DDBJ whole genome shotgun (WGS) entry which is preliminary data.</text>
</comment>
<dbReference type="PROSITE" id="PS51199">
    <property type="entry name" value="SF4_HELICASE"/>
    <property type="match status" value="1"/>
</dbReference>
<proteinExistence type="inferred from homology"/>
<evidence type="ECO:0000256" key="1">
    <source>
        <dbReference type="ARBA" id="ARBA00008428"/>
    </source>
</evidence>
<gene>
    <name evidence="14" type="primary">dnaB</name>
    <name evidence="14" type="ORF">VJ786_05905</name>
</gene>
<evidence type="ECO:0000256" key="11">
    <source>
        <dbReference type="NCBIfam" id="TIGR00665"/>
    </source>
</evidence>
<comment type="similarity">
    <text evidence="1 12">Belongs to the helicase family. DnaB subfamily.</text>
</comment>
<dbReference type="EMBL" id="JAYLLN010000010">
    <property type="protein sequence ID" value="MEI5984433.1"/>
    <property type="molecule type" value="Genomic_DNA"/>
</dbReference>
<keyword evidence="9" id="KW-0413">Isomerase</keyword>
<evidence type="ECO:0000256" key="12">
    <source>
        <dbReference type="RuleBase" id="RU362085"/>
    </source>
</evidence>
<keyword evidence="8 12" id="KW-0238">DNA-binding</keyword>
<dbReference type="SUPFAM" id="SSF52540">
    <property type="entry name" value="P-loop containing nucleoside triphosphate hydrolases"/>
    <property type="match status" value="1"/>
</dbReference>